<dbReference type="Gene3D" id="3.30.1240.10">
    <property type="match status" value="1"/>
</dbReference>
<evidence type="ECO:0008006" key="3">
    <source>
        <dbReference type="Google" id="ProtNLM"/>
    </source>
</evidence>
<dbReference type="GO" id="GO:0000287">
    <property type="term" value="F:magnesium ion binding"/>
    <property type="evidence" value="ECO:0007669"/>
    <property type="project" value="TreeGrafter"/>
</dbReference>
<dbReference type="InterPro" id="IPR006379">
    <property type="entry name" value="HAD-SF_hydro_IIB"/>
</dbReference>
<dbReference type="SFLD" id="SFLDS00003">
    <property type="entry name" value="Haloacid_Dehalogenase"/>
    <property type="match status" value="1"/>
</dbReference>
<dbReference type="SUPFAM" id="SSF56784">
    <property type="entry name" value="HAD-like"/>
    <property type="match status" value="1"/>
</dbReference>
<evidence type="ECO:0000313" key="2">
    <source>
        <dbReference type="Proteomes" id="UP000256388"/>
    </source>
</evidence>
<dbReference type="SFLD" id="SFLDG01140">
    <property type="entry name" value="C2.B:_Phosphomannomutase_and_P"/>
    <property type="match status" value="1"/>
</dbReference>
<comment type="caution">
    <text evidence="1">The sequence shown here is derived from an EMBL/GenBank/DDBJ whole genome shotgun (WGS) entry which is preliminary data.</text>
</comment>
<dbReference type="GO" id="GO:0005829">
    <property type="term" value="C:cytosol"/>
    <property type="evidence" value="ECO:0007669"/>
    <property type="project" value="TreeGrafter"/>
</dbReference>
<name>A0A347ZR89_9CHLR</name>
<dbReference type="InterPro" id="IPR023214">
    <property type="entry name" value="HAD_sf"/>
</dbReference>
<dbReference type="Proteomes" id="UP000256388">
    <property type="component" value="Unassembled WGS sequence"/>
</dbReference>
<sequence length="275" mass="30325">MQNTITPEKIKMLVFDIDGTLLDSEQVLQEQTRTVLKQCQEKGILVTIATGKNWDAVRPLAQHLEIRTPLILSNGALLADLEGTFEEKMTIPGEVMRSIIRICRQEDKDLVIYLGDRVYIEHMTYDLSFLETFGSVNMIEVGEWESLGDKLSDVHKCMAVDRASTKQLMELEKGLRAEVGDVLEYCLAMPEILDLTPKGATKGAGLTRLCERLGLSLSNVMAFGDGNNDIDILTEAGVGVSLANGMTQAKACADLVVPSNDHSGPAQFLEYLFDL</sequence>
<accession>A0A347ZR89</accession>
<dbReference type="Pfam" id="PF08282">
    <property type="entry name" value="Hydrolase_3"/>
    <property type="match status" value="1"/>
</dbReference>
<dbReference type="OrthoDB" id="9790031at2"/>
<dbReference type="PROSITE" id="PS01229">
    <property type="entry name" value="COF_2"/>
    <property type="match status" value="1"/>
</dbReference>
<keyword evidence="2" id="KW-1185">Reference proteome</keyword>
<dbReference type="NCBIfam" id="TIGR01484">
    <property type="entry name" value="HAD-SF-IIB"/>
    <property type="match status" value="1"/>
</dbReference>
<dbReference type="EMBL" id="QUMS01000001">
    <property type="protein sequence ID" value="REG11626.1"/>
    <property type="molecule type" value="Genomic_DNA"/>
</dbReference>
<dbReference type="RefSeq" id="WP_116224748.1">
    <property type="nucleotide sequence ID" value="NZ_AP018437.1"/>
</dbReference>
<dbReference type="AlphaFoldDB" id="A0A347ZR89"/>
<proteinExistence type="predicted"/>
<dbReference type="Gene3D" id="3.40.50.1000">
    <property type="entry name" value="HAD superfamily/HAD-like"/>
    <property type="match status" value="1"/>
</dbReference>
<reference evidence="1 2" key="1">
    <citation type="submission" date="2018-08" db="EMBL/GenBank/DDBJ databases">
        <title>Genomic Encyclopedia of Type Strains, Phase IV (KMG-IV): sequencing the most valuable type-strain genomes for metagenomic binning, comparative biology and taxonomic classification.</title>
        <authorList>
            <person name="Goeker M."/>
        </authorList>
    </citation>
    <scope>NUCLEOTIDE SEQUENCE [LARGE SCALE GENOMIC DNA]</scope>
    <source>
        <strain evidence="1 2">DSM 23923</strain>
    </source>
</reference>
<evidence type="ECO:0000313" key="1">
    <source>
        <dbReference type="EMBL" id="REG11626.1"/>
    </source>
</evidence>
<dbReference type="InterPro" id="IPR000150">
    <property type="entry name" value="Cof"/>
</dbReference>
<dbReference type="PANTHER" id="PTHR10000:SF8">
    <property type="entry name" value="HAD SUPERFAMILY HYDROLASE-LIKE, TYPE 3"/>
    <property type="match status" value="1"/>
</dbReference>
<organism evidence="1 2">
    <name type="scientific">Pelolinea submarina</name>
    <dbReference type="NCBI Taxonomy" id="913107"/>
    <lineage>
        <taxon>Bacteria</taxon>
        <taxon>Bacillati</taxon>
        <taxon>Chloroflexota</taxon>
        <taxon>Anaerolineae</taxon>
        <taxon>Anaerolineales</taxon>
        <taxon>Anaerolineaceae</taxon>
        <taxon>Pelolinea</taxon>
    </lineage>
</organism>
<gene>
    <name evidence="1" type="ORF">DFR64_1518</name>
</gene>
<protein>
    <recommendedName>
        <fullName evidence="3">Cof subfamily protein (Haloacid dehalogenase superfamily)/HAD superfamily hydrolase (TIGR01484 family)</fullName>
    </recommendedName>
</protein>
<dbReference type="NCBIfam" id="TIGR00099">
    <property type="entry name" value="Cof-subfamily"/>
    <property type="match status" value="1"/>
</dbReference>
<dbReference type="PANTHER" id="PTHR10000">
    <property type="entry name" value="PHOSPHOSERINE PHOSPHATASE"/>
    <property type="match status" value="1"/>
</dbReference>
<dbReference type="GO" id="GO:0016791">
    <property type="term" value="F:phosphatase activity"/>
    <property type="evidence" value="ECO:0007669"/>
    <property type="project" value="TreeGrafter"/>
</dbReference>
<dbReference type="InterPro" id="IPR036412">
    <property type="entry name" value="HAD-like_sf"/>
</dbReference>
<dbReference type="CDD" id="cd07516">
    <property type="entry name" value="HAD_Pase"/>
    <property type="match status" value="1"/>
</dbReference>